<evidence type="ECO:0000313" key="2">
    <source>
        <dbReference type="Proteomes" id="UP000478052"/>
    </source>
</evidence>
<name>A0A6G0ZRY1_APHCR</name>
<reference evidence="1 2" key="1">
    <citation type="submission" date="2019-08" db="EMBL/GenBank/DDBJ databases">
        <title>Whole genome of Aphis craccivora.</title>
        <authorList>
            <person name="Voronova N.V."/>
            <person name="Shulinski R.S."/>
            <person name="Bandarenka Y.V."/>
            <person name="Zhorov D.G."/>
            <person name="Warner D."/>
        </authorList>
    </citation>
    <scope>NUCLEOTIDE SEQUENCE [LARGE SCALE GENOMIC DNA]</scope>
    <source>
        <strain evidence="1">180601</strain>
        <tissue evidence="1">Whole Body</tissue>
    </source>
</reference>
<dbReference type="OrthoDB" id="10600299at2759"/>
<gene>
    <name evidence="1" type="ORF">FWK35_00018875</name>
</gene>
<keyword evidence="2" id="KW-1185">Reference proteome</keyword>
<comment type="caution">
    <text evidence="1">The sequence shown here is derived from an EMBL/GenBank/DDBJ whole genome shotgun (WGS) entry which is preliminary data.</text>
</comment>
<protein>
    <submittedName>
        <fullName evidence="1">Putative nuclease HARBI1</fullName>
    </submittedName>
</protein>
<dbReference type="EMBL" id="VUJU01000005">
    <property type="protein sequence ID" value="KAF0774160.1"/>
    <property type="molecule type" value="Genomic_DNA"/>
</dbReference>
<accession>A0A6G0ZRY1</accession>
<organism evidence="1 2">
    <name type="scientific">Aphis craccivora</name>
    <name type="common">Cowpea aphid</name>
    <dbReference type="NCBI Taxonomy" id="307492"/>
    <lineage>
        <taxon>Eukaryota</taxon>
        <taxon>Metazoa</taxon>
        <taxon>Ecdysozoa</taxon>
        <taxon>Arthropoda</taxon>
        <taxon>Hexapoda</taxon>
        <taxon>Insecta</taxon>
        <taxon>Pterygota</taxon>
        <taxon>Neoptera</taxon>
        <taxon>Paraneoptera</taxon>
        <taxon>Hemiptera</taxon>
        <taxon>Sternorrhyncha</taxon>
        <taxon>Aphidomorpha</taxon>
        <taxon>Aphidoidea</taxon>
        <taxon>Aphididae</taxon>
        <taxon>Aphidini</taxon>
        <taxon>Aphis</taxon>
        <taxon>Aphis</taxon>
    </lineage>
</organism>
<dbReference type="Proteomes" id="UP000478052">
    <property type="component" value="Unassembled WGS sequence"/>
</dbReference>
<dbReference type="AlphaFoldDB" id="A0A6G0ZRY1"/>
<sequence length="117" mass="13389">MFSSSSSDDSDKDIIFQILINLPRPRLFRDWSNPLQDYDDLDHVVDRNEGEGKDTAAIGIDGYVHDREDGVARFTGFEGGALTDMTRGKRQKVRSRKRWNDSVKELLEKIGTDREQA</sequence>
<evidence type="ECO:0000313" key="1">
    <source>
        <dbReference type="EMBL" id="KAF0774160.1"/>
    </source>
</evidence>
<proteinExistence type="predicted"/>